<dbReference type="Proteomes" id="UP000014634">
    <property type="component" value="Unassembled WGS sequence"/>
</dbReference>
<sequence>MNILFISHYAGSPEMGMVFRPYYFAKEWIKQGYAVTIIAASFTHIRKKNPDVVDDFQEVSIDGIKYVWIKTPQYRNIFQRVLNIYTFVSKLNRKAKNIVQRYKPDIVISSSTYNFDIYPAIKIARYAEAKLVYEVRDLWPLTPIELGGYSKYHPFIMAMQKAENVAYRKADSVISVLPCVHSYMHQHGLNLKKLAIIPNGIPKEDWDKENIKALSNNELSSFIAQEKAKGKIIIGFTGAHGQANALQYLLDSALLVNNRGFTIILLGDGRDKKSLQKYAKDKMIQNVFFYSPVSKQEIPSFLNLCDILYIGLVAKSLFRFGISPNKIMDYMMAAKPIISAISAGNDPISEAQCGITVEPENPQAIADGILKLAALSEEEREVMGKRGRDYILKNQTYDILAKRFLDFVTR</sequence>
<proteinExistence type="predicted"/>
<dbReference type="Gene3D" id="3.40.50.2000">
    <property type="entry name" value="Glycogen Phosphorylase B"/>
    <property type="match status" value="2"/>
</dbReference>
<dbReference type="PANTHER" id="PTHR12526:SF622">
    <property type="entry name" value="GLYCOSYLTRANSFERASE (GROUP I)"/>
    <property type="match status" value="1"/>
</dbReference>
<dbReference type="AlphaFoldDB" id="A0AA87NNJ1"/>
<dbReference type="InterPro" id="IPR028098">
    <property type="entry name" value="Glyco_trans_4-like_N"/>
</dbReference>
<dbReference type="RefSeq" id="WP_016522263.1">
    <property type="nucleotide sequence ID" value="NZ_KE332517.1"/>
</dbReference>
<protein>
    <recommendedName>
        <fullName evidence="1">Glycosyltransferase subfamily 4-like N-terminal domain-containing protein</fullName>
    </recommendedName>
</protein>
<dbReference type="Pfam" id="PF13692">
    <property type="entry name" value="Glyco_trans_1_4"/>
    <property type="match status" value="1"/>
</dbReference>
<dbReference type="Pfam" id="PF13439">
    <property type="entry name" value="Glyco_transf_4"/>
    <property type="match status" value="1"/>
</dbReference>
<evidence type="ECO:0000313" key="2">
    <source>
        <dbReference type="EMBL" id="EPF29564.1"/>
    </source>
</evidence>
<evidence type="ECO:0000313" key="3">
    <source>
        <dbReference type="Proteomes" id="UP000014634"/>
    </source>
</evidence>
<name>A0AA87NNJ1_TREMD</name>
<organism evidence="2 3">
    <name type="scientific">Treponema medium ATCC 700293</name>
    <dbReference type="NCBI Taxonomy" id="1125700"/>
    <lineage>
        <taxon>Bacteria</taxon>
        <taxon>Pseudomonadati</taxon>
        <taxon>Spirochaetota</taxon>
        <taxon>Spirochaetia</taxon>
        <taxon>Spirochaetales</taxon>
        <taxon>Treponemataceae</taxon>
        <taxon>Treponema</taxon>
    </lineage>
</organism>
<feature type="domain" description="Glycosyltransferase subfamily 4-like N-terminal" evidence="1">
    <location>
        <begin position="22"/>
        <end position="202"/>
    </location>
</feature>
<gene>
    <name evidence="2" type="ORF">HMPREF9195_00265</name>
</gene>
<dbReference type="EMBL" id="ATFE01000003">
    <property type="protein sequence ID" value="EPF29564.1"/>
    <property type="molecule type" value="Genomic_DNA"/>
</dbReference>
<dbReference type="CDD" id="cd03794">
    <property type="entry name" value="GT4_WbuB-like"/>
    <property type="match status" value="1"/>
</dbReference>
<dbReference type="PANTHER" id="PTHR12526">
    <property type="entry name" value="GLYCOSYLTRANSFERASE"/>
    <property type="match status" value="1"/>
</dbReference>
<reference evidence="2 3" key="1">
    <citation type="submission" date="2013-04" db="EMBL/GenBank/DDBJ databases">
        <title>The Genome Sequence of Treponema medium ATCC 700293.</title>
        <authorList>
            <consortium name="The Broad Institute Genomics Platform"/>
            <person name="Earl A."/>
            <person name="Ward D."/>
            <person name="Feldgarden M."/>
            <person name="Gevers D."/>
            <person name="Leonetti C."/>
            <person name="Blanton J.M."/>
            <person name="Dewhirst F.E."/>
            <person name="Izard J."/>
            <person name="Walker B."/>
            <person name="Young S."/>
            <person name="Zeng Q."/>
            <person name="Gargeya S."/>
            <person name="Fitzgerald M."/>
            <person name="Haas B."/>
            <person name="Abouelleil A."/>
            <person name="Allen A.W."/>
            <person name="Alvarado L."/>
            <person name="Arachchi H.M."/>
            <person name="Berlin A.M."/>
            <person name="Chapman S.B."/>
            <person name="Gainer-Dewar J."/>
            <person name="Goldberg J."/>
            <person name="Griggs A."/>
            <person name="Gujja S."/>
            <person name="Hansen M."/>
            <person name="Howarth C."/>
            <person name="Imamovic A."/>
            <person name="Ireland A."/>
            <person name="Larimer J."/>
            <person name="McCowan C."/>
            <person name="Murphy C."/>
            <person name="Pearson M."/>
            <person name="Poon T.W."/>
            <person name="Priest M."/>
            <person name="Roberts A."/>
            <person name="Saif S."/>
            <person name="Shea T."/>
            <person name="Sisk P."/>
            <person name="Sykes S."/>
            <person name="Wortman J."/>
            <person name="Nusbaum C."/>
            <person name="Birren B."/>
        </authorList>
    </citation>
    <scope>NUCLEOTIDE SEQUENCE [LARGE SCALE GENOMIC DNA]</scope>
    <source>
        <strain evidence="2 3">ATCC 700293</strain>
    </source>
</reference>
<comment type="caution">
    <text evidence="2">The sequence shown here is derived from an EMBL/GenBank/DDBJ whole genome shotgun (WGS) entry which is preliminary data.</text>
</comment>
<accession>A0AA87NNJ1</accession>
<dbReference type="SUPFAM" id="SSF53756">
    <property type="entry name" value="UDP-Glycosyltransferase/glycogen phosphorylase"/>
    <property type="match status" value="1"/>
</dbReference>
<evidence type="ECO:0000259" key="1">
    <source>
        <dbReference type="Pfam" id="PF13439"/>
    </source>
</evidence>
<dbReference type="GO" id="GO:0016757">
    <property type="term" value="F:glycosyltransferase activity"/>
    <property type="evidence" value="ECO:0007669"/>
    <property type="project" value="UniProtKB-ARBA"/>
</dbReference>